<dbReference type="GO" id="GO:0005829">
    <property type="term" value="C:cytosol"/>
    <property type="evidence" value="ECO:0007669"/>
    <property type="project" value="TreeGrafter"/>
</dbReference>
<dbReference type="PRINTS" id="PR00084">
    <property type="entry name" value="MTLDHDRGNASE"/>
</dbReference>
<gene>
    <name evidence="6" type="ORF">CGZ75_21705</name>
</gene>
<dbReference type="InterPro" id="IPR000669">
    <property type="entry name" value="Mannitol_DH"/>
</dbReference>
<evidence type="ECO:0000259" key="5">
    <source>
        <dbReference type="Pfam" id="PF08125"/>
    </source>
</evidence>
<dbReference type="PANTHER" id="PTHR30524:SF0">
    <property type="entry name" value="ALTRONATE OXIDOREDUCTASE-RELATED"/>
    <property type="match status" value="1"/>
</dbReference>
<keyword evidence="1" id="KW-0560">Oxidoreductase</keyword>
<dbReference type="GO" id="GO:0019592">
    <property type="term" value="P:mannitol catabolic process"/>
    <property type="evidence" value="ECO:0007669"/>
    <property type="project" value="TreeGrafter"/>
</dbReference>
<dbReference type="RefSeq" id="WP_089526344.1">
    <property type="nucleotide sequence ID" value="NZ_NMUQ01000003.1"/>
</dbReference>
<dbReference type="InterPro" id="IPR036291">
    <property type="entry name" value="NAD(P)-bd_dom_sf"/>
</dbReference>
<organism evidence="6 7">
    <name type="scientific">Paenibacillus herberti</name>
    <dbReference type="NCBI Taxonomy" id="1619309"/>
    <lineage>
        <taxon>Bacteria</taxon>
        <taxon>Bacillati</taxon>
        <taxon>Bacillota</taxon>
        <taxon>Bacilli</taxon>
        <taxon>Bacillales</taxon>
        <taxon>Paenibacillaceae</taxon>
        <taxon>Paenibacillus</taxon>
    </lineage>
</organism>
<dbReference type="InterPro" id="IPR013131">
    <property type="entry name" value="Mannitol_DH_N"/>
</dbReference>
<evidence type="ECO:0000313" key="7">
    <source>
        <dbReference type="Proteomes" id="UP000215145"/>
    </source>
</evidence>
<feature type="domain" description="Mannitol dehydrogenase N-terminal" evidence="4">
    <location>
        <begin position="27"/>
        <end position="263"/>
    </location>
</feature>
<dbReference type="GO" id="GO:0008926">
    <property type="term" value="F:mannitol-1-phosphate 5-dehydrogenase activity"/>
    <property type="evidence" value="ECO:0007669"/>
    <property type="project" value="UniProtKB-EC"/>
</dbReference>
<dbReference type="InterPro" id="IPR008927">
    <property type="entry name" value="6-PGluconate_DH-like_C_sf"/>
</dbReference>
<comment type="caution">
    <text evidence="6">The sequence shown here is derived from an EMBL/GenBank/DDBJ whole genome shotgun (WGS) entry which is preliminary data.</text>
</comment>
<dbReference type="OrthoDB" id="9768714at2"/>
<dbReference type="Pfam" id="PF08125">
    <property type="entry name" value="Mannitol_dh_C"/>
    <property type="match status" value="1"/>
</dbReference>
<sequence length="493" mass="55211">MSLLLNRAALDERGRGRLDEVQGAPVTILQIGEGNFLRGFTDWMIQACRNQGLFSGSIAVVQPRPSGRAKIEKLAAQDGMYTLVTQGLENGQEVCRKETIGVFSQAFDPYSEWKRLLELAASPELRIVISNTTEAGLVYRPEKLTGGPIQSYPGKIAYLLYERYKTFLGDPEKGLILLPCELLERNGDVLKAAVLQYSKDWKFPAAFHDWIKQHNRFLSSLVDRIVPGYPEEAQAEAWFHEWGYRDELLCTAEPYHLWAIEAEPELEAILPLRKAGLNVHWTDDLKPFQQQKVRILNGAHTWMAPLGILHDIEHVRAFMEHPEFGAAVRETVWRDILPTLPYGENELKTYADSVFDRFGNPYIRHRLADIAMNSMGKFSVRLMPTLAHYAESGEAIPARLALGLAALLRYYKVTKGSDGEFTGTSLKGIRYVVRDDSNALDRIAGHWQAAGASNADAIGAILADKELWGSSWSGLAESVIVQSEVLERGEGNE</sequence>
<evidence type="ECO:0000256" key="3">
    <source>
        <dbReference type="ARBA" id="ARBA00048615"/>
    </source>
</evidence>
<dbReference type="EMBL" id="NMUQ01000003">
    <property type="protein sequence ID" value="OXM13640.1"/>
    <property type="molecule type" value="Genomic_DNA"/>
</dbReference>
<dbReference type="Proteomes" id="UP000215145">
    <property type="component" value="Unassembled WGS sequence"/>
</dbReference>
<dbReference type="NCBIfam" id="NF002969">
    <property type="entry name" value="PRK03643.1"/>
    <property type="match status" value="1"/>
</dbReference>
<dbReference type="InterPro" id="IPR013118">
    <property type="entry name" value="Mannitol_DH_C"/>
</dbReference>
<dbReference type="SUPFAM" id="SSF48179">
    <property type="entry name" value="6-phosphogluconate dehydrogenase C-terminal domain-like"/>
    <property type="match status" value="1"/>
</dbReference>
<evidence type="ECO:0000313" key="6">
    <source>
        <dbReference type="EMBL" id="OXM13640.1"/>
    </source>
</evidence>
<dbReference type="SUPFAM" id="SSF51735">
    <property type="entry name" value="NAD(P)-binding Rossmann-fold domains"/>
    <property type="match status" value="1"/>
</dbReference>
<evidence type="ECO:0000256" key="2">
    <source>
        <dbReference type="ARBA" id="ARBA00023027"/>
    </source>
</evidence>
<reference evidence="6 7" key="1">
    <citation type="submission" date="2017-07" db="EMBL/GenBank/DDBJ databases">
        <title>Paenibacillus herberti R33 genome sequencing and assembly.</title>
        <authorList>
            <person name="Su W."/>
        </authorList>
    </citation>
    <scope>NUCLEOTIDE SEQUENCE [LARGE SCALE GENOMIC DNA]</scope>
    <source>
        <strain evidence="6 7">R33</strain>
    </source>
</reference>
<accession>A0A229NUZ0</accession>
<name>A0A229NUZ0_9BACL</name>
<dbReference type="InterPro" id="IPR013328">
    <property type="entry name" value="6PGD_dom2"/>
</dbReference>
<keyword evidence="2" id="KW-0520">NAD</keyword>
<dbReference type="PANTHER" id="PTHR30524">
    <property type="entry name" value="MANNITOL-1-PHOSPHATE 5-DEHYDROGENASE"/>
    <property type="match status" value="1"/>
</dbReference>
<dbReference type="Pfam" id="PF01232">
    <property type="entry name" value="Mannitol_dh"/>
    <property type="match status" value="1"/>
</dbReference>
<keyword evidence="7" id="KW-1185">Reference proteome</keyword>
<protein>
    <submittedName>
        <fullName evidence="6">Altronate oxidoreductase</fullName>
    </submittedName>
</protein>
<comment type="catalytic activity">
    <reaction evidence="3">
        <text>D-mannitol 1-phosphate + NAD(+) = beta-D-fructose 6-phosphate + NADH + H(+)</text>
        <dbReference type="Rhea" id="RHEA:19661"/>
        <dbReference type="ChEBI" id="CHEBI:15378"/>
        <dbReference type="ChEBI" id="CHEBI:57540"/>
        <dbReference type="ChEBI" id="CHEBI:57634"/>
        <dbReference type="ChEBI" id="CHEBI:57945"/>
        <dbReference type="ChEBI" id="CHEBI:61381"/>
        <dbReference type="EC" id="1.1.1.17"/>
    </reaction>
</comment>
<evidence type="ECO:0000259" key="4">
    <source>
        <dbReference type="Pfam" id="PF01232"/>
    </source>
</evidence>
<dbReference type="Gene3D" id="1.10.1040.10">
    <property type="entry name" value="N-(1-d-carboxylethyl)-l-norvaline Dehydrogenase, domain 2"/>
    <property type="match status" value="1"/>
</dbReference>
<feature type="domain" description="Mannitol dehydrogenase C-terminal" evidence="5">
    <location>
        <begin position="284"/>
        <end position="415"/>
    </location>
</feature>
<dbReference type="AlphaFoldDB" id="A0A229NUZ0"/>
<proteinExistence type="predicted"/>
<dbReference type="Gene3D" id="3.40.50.720">
    <property type="entry name" value="NAD(P)-binding Rossmann-like Domain"/>
    <property type="match status" value="1"/>
</dbReference>
<evidence type="ECO:0000256" key="1">
    <source>
        <dbReference type="ARBA" id="ARBA00023002"/>
    </source>
</evidence>